<evidence type="ECO:0000256" key="1">
    <source>
        <dbReference type="SAM" id="Phobius"/>
    </source>
</evidence>
<feature type="transmembrane region" description="Helical" evidence="1">
    <location>
        <begin position="68"/>
        <end position="88"/>
    </location>
</feature>
<evidence type="ECO:0000313" key="2">
    <source>
        <dbReference type="EMBL" id="MBG0739118.1"/>
    </source>
</evidence>
<keyword evidence="3" id="KW-1185">Reference proteome</keyword>
<keyword evidence="1" id="KW-1133">Transmembrane helix</keyword>
<proteinExistence type="predicted"/>
<name>A0A931CST1_9MICC</name>
<dbReference type="AlphaFoldDB" id="A0A931CST1"/>
<gene>
    <name evidence="2" type="ORF">IV500_06875</name>
</gene>
<dbReference type="Proteomes" id="UP000655366">
    <property type="component" value="Unassembled WGS sequence"/>
</dbReference>
<comment type="caution">
    <text evidence="2">The sequence shown here is derived from an EMBL/GenBank/DDBJ whole genome shotgun (WGS) entry which is preliminary data.</text>
</comment>
<dbReference type="EMBL" id="JADNYM010000007">
    <property type="protein sequence ID" value="MBG0739118.1"/>
    <property type="molecule type" value="Genomic_DNA"/>
</dbReference>
<protein>
    <recommendedName>
        <fullName evidence="4">Membrane-anchored protein</fullName>
    </recommendedName>
</protein>
<evidence type="ECO:0000313" key="3">
    <source>
        <dbReference type="Proteomes" id="UP000655366"/>
    </source>
</evidence>
<dbReference type="InterPro" id="IPR007136">
    <property type="entry name" value="DUF347"/>
</dbReference>
<keyword evidence="1" id="KW-0812">Transmembrane</keyword>
<dbReference type="Pfam" id="PF03988">
    <property type="entry name" value="DUF347"/>
    <property type="match status" value="3"/>
</dbReference>
<reference evidence="2 3" key="1">
    <citation type="submission" date="2020-11" db="EMBL/GenBank/DDBJ databases">
        <title>Arthrobacter antarcticus sp. nov., isolated from Antarctic Soil.</title>
        <authorList>
            <person name="Li J."/>
        </authorList>
    </citation>
    <scope>NUCLEOTIDE SEQUENCE [LARGE SCALE GENOMIC DNA]</scope>
    <source>
        <strain evidence="2 3">Z1-20</strain>
    </source>
</reference>
<feature type="transmembrane region" description="Helical" evidence="1">
    <location>
        <begin position="135"/>
        <end position="153"/>
    </location>
</feature>
<keyword evidence="1" id="KW-0472">Membrane</keyword>
<feature type="transmembrane region" description="Helical" evidence="1">
    <location>
        <begin position="12"/>
        <end position="32"/>
    </location>
</feature>
<evidence type="ECO:0008006" key="4">
    <source>
        <dbReference type="Google" id="ProtNLM"/>
    </source>
</evidence>
<feature type="transmembrane region" description="Helical" evidence="1">
    <location>
        <begin position="160"/>
        <end position="181"/>
    </location>
</feature>
<feature type="transmembrane region" description="Helical" evidence="1">
    <location>
        <begin position="44"/>
        <end position="62"/>
    </location>
</feature>
<sequence length="235" mass="25415">MGESTSDYLVNAIGPVPAVLLGFIAFVAAMIIQLRAGRYVAWRYWLAVVMVGVFGTMCADVLHVGFGVSYLVSSTFYAAALAAVFLTWHKIEKTLSIHAVDTPRREIFYWLAVISTFALGTALGDMVAYTFHLGYFGSAVIFAVIILIPALGYRFGFNSILAFWFAYVMTRPLGASVADWLGKPQDASGLGLGAGWVALVLTILIAIFVACLTATGRDIQERGSHVRVGEEIDSN</sequence>
<organism evidence="2 3">
    <name type="scientific">Arthrobacter terrae</name>
    <dbReference type="NCBI Taxonomy" id="2935737"/>
    <lineage>
        <taxon>Bacteria</taxon>
        <taxon>Bacillati</taxon>
        <taxon>Actinomycetota</taxon>
        <taxon>Actinomycetes</taxon>
        <taxon>Micrococcales</taxon>
        <taxon>Micrococcaceae</taxon>
        <taxon>Arthrobacter</taxon>
    </lineage>
</organism>
<accession>A0A931CST1</accession>
<feature type="transmembrane region" description="Helical" evidence="1">
    <location>
        <begin position="193"/>
        <end position="214"/>
    </location>
</feature>
<feature type="transmembrane region" description="Helical" evidence="1">
    <location>
        <begin position="108"/>
        <end position="129"/>
    </location>
</feature>